<dbReference type="EMBL" id="JAROKS010000026">
    <property type="protein sequence ID" value="KAK1784637.1"/>
    <property type="molecule type" value="Genomic_DNA"/>
</dbReference>
<dbReference type="Proteomes" id="UP001239994">
    <property type="component" value="Unassembled WGS sequence"/>
</dbReference>
<organism evidence="3 4">
    <name type="scientific">Electrophorus voltai</name>
    <dbReference type="NCBI Taxonomy" id="2609070"/>
    <lineage>
        <taxon>Eukaryota</taxon>
        <taxon>Metazoa</taxon>
        <taxon>Chordata</taxon>
        <taxon>Craniata</taxon>
        <taxon>Vertebrata</taxon>
        <taxon>Euteleostomi</taxon>
        <taxon>Actinopterygii</taxon>
        <taxon>Neopterygii</taxon>
        <taxon>Teleostei</taxon>
        <taxon>Ostariophysi</taxon>
        <taxon>Gymnotiformes</taxon>
        <taxon>Gymnotoidei</taxon>
        <taxon>Gymnotidae</taxon>
        <taxon>Electrophorus</taxon>
    </lineage>
</organism>
<sequence>MSVAQAKPLFQLALADFLASIALIGSTIINFLSYETAHKSGVVCNDGLSLSLDRRWMFNILYVFVWFIPLIGYIIYIRTITLTQVPYIPSSPGSNDIRNYDSGSTNAKFCNSCILFLHLHIENDSCPAVDLRHRNITRGFTFASVLGVLICCTGMGGSGRAQLSVQEFASRAQSVSLLHAESPDPPHSSSTLPFTVKQVRRMGAKLSRRKSEGAAIEGAVVEAPSQDQPATPEALSVPQSSEQNLSGAEATLEAKPKEVVPPIAADSKPIPGALDVITQTAEETVSAISQQIAGPVEEVLNKSIGAVEAMMAAVGLKDEVPDPEPKPETLVDLSEETKPKMIFSTPKAPEGLAYLPSDLPSSQTISEALLTEPVAAAIADDVAPLAVEREEIPSQFDIRARPERKELLACMNQDAEPPAEPLNYEVSVDPSTLNFDPLVDLGDMGQGVSTAVNTINDLI</sequence>
<feature type="region of interest" description="Disordered" evidence="1">
    <location>
        <begin position="221"/>
        <end position="248"/>
    </location>
</feature>
<accession>A0AAD9DLW8</accession>
<evidence type="ECO:0000313" key="3">
    <source>
        <dbReference type="EMBL" id="KAK1784637.1"/>
    </source>
</evidence>
<evidence type="ECO:0000256" key="2">
    <source>
        <dbReference type="SAM" id="Phobius"/>
    </source>
</evidence>
<comment type="caution">
    <text evidence="3">The sequence shown here is derived from an EMBL/GenBank/DDBJ whole genome shotgun (WGS) entry which is preliminary data.</text>
</comment>
<feature type="transmembrane region" description="Helical" evidence="2">
    <location>
        <begin position="139"/>
        <end position="157"/>
    </location>
</feature>
<keyword evidence="4" id="KW-1185">Reference proteome</keyword>
<name>A0AAD9DLW8_9TELE</name>
<gene>
    <name evidence="3" type="ORF">P4O66_003324</name>
</gene>
<feature type="compositionally biased region" description="Polar residues" evidence="1">
    <location>
        <begin position="237"/>
        <end position="246"/>
    </location>
</feature>
<evidence type="ECO:0000313" key="4">
    <source>
        <dbReference type="Proteomes" id="UP001239994"/>
    </source>
</evidence>
<protein>
    <submittedName>
        <fullName evidence="3">Uncharacterized protein</fullName>
    </submittedName>
</protein>
<keyword evidence="2" id="KW-1133">Transmembrane helix</keyword>
<feature type="transmembrane region" description="Helical" evidence="2">
    <location>
        <begin position="12"/>
        <end position="32"/>
    </location>
</feature>
<keyword evidence="2" id="KW-0812">Transmembrane</keyword>
<dbReference type="AlphaFoldDB" id="A0AAD9DLW8"/>
<keyword evidence="2" id="KW-0472">Membrane</keyword>
<proteinExistence type="predicted"/>
<feature type="transmembrane region" description="Helical" evidence="2">
    <location>
        <begin position="56"/>
        <end position="76"/>
    </location>
</feature>
<reference evidence="3" key="1">
    <citation type="submission" date="2023-03" db="EMBL/GenBank/DDBJ databases">
        <title>Electrophorus voltai genome.</title>
        <authorList>
            <person name="Bian C."/>
        </authorList>
    </citation>
    <scope>NUCLEOTIDE SEQUENCE</scope>
    <source>
        <strain evidence="3">CB-2022</strain>
        <tissue evidence="3">Muscle</tissue>
    </source>
</reference>
<evidence type="ECO:0000256" key="1">
    <source>
        <dbReference type="SAM" id="MobiDB-lite"/>
    </source>
</evidence>